<comment type="caution">
    <text evidence="2">The sequence shown here is derived from an EMBL/GenBank/DDBJ whole genome shotgun (WGS) entry which is preliminary data.</text>
</comment>
<organism evidence="2 3">
    <name type="scientific">Halolactibacillus alkaliphilus</name>
    <dbReference type="NCBI Taxonomy" id="442899"/>
    <lineage>
        <taxon>Bacteria</taxon>
        <taxon>Bacillati</taxon>
        <taxon>Bacillota</taxon>
        <taxon>Bacilli</taxon>
        <taxon>Bacillales</taxon>
        <taxon>Bacillaceae</taxon>
        <taxon>Halolactibacillus</taxon>
    </lineage>
</organism>
<feature type="transmembrane region" description="Helical" evidence="1">
    <location>
        <begin position="79"/>
        <end position="99"/>
    </location>
</feature>
<protein>
    <recommendedName>
        <fullName evidence="4">DUF624 domain-containing protein</fullName>
    </recommendedName>
</protein>
<keyword evidence="1" id="KW-0472">Membrane</keyword>
<keyword evidence="1" id="KW-0812">Transmembrane</keyword>
<evidence type="ECO:0000313" key="3">
    <source>
        <dbReference type="Proteomes" id="UP000321400"/>
    </source>
</evidence>
<sequence length="198" mass="22464">MCRIGTKIVSWTVQIYHFIVLAGYFWLGILKGLILYGVVPACVSVIKTYEDIKVTDEVDEKFIKKRFFDYYRDYDHYKVLSFVMSLGVLLLMSLFMLSLARGVSLILVVVCIYFLLLLVGAMSYTFYHLTLKKESGRLAFSKGFVVMIKELKTTVPLLIAVVVLIGVLYYNLVLFLVVFPAGYAAVVSGILHEKMPLS</sequence>
<feature type="transmembrane region" description="Helical" evidence="1">
    <location>
        <begin position="157"/>
        <end position="186"/>
    </location>
</feature>
<feature type="transmembrane region" description="Helical" evidence="1">
    <location>
        <begin position="15"/>
        <end position="39"/>
    </location>
</feature>
<feature type="transmembrane region" description="Helical" evidence="1">
    <location>
        <begin position="105"/>
        <end position="127"/>
    </location>
</feature>
<proteinExistence type="predicted"/>
<dbReference type="OrthoDB" id="2973725at2"/>
<name>A0A511WZ95_9BACI</name>
<dbReference type="AlphaFoldDB" id="A0A511WZ95"/>
<dbReference type="RefSeq" id="WP_089799820.1">
    <property type="nucleotide sequence ID" value="NZ_BJYE01000003.1"/>
</dbReference>
<dbReference type="Proteomes" id="UP000321400">
    <property type="component" value="Unassembled WGS sequence"/>
</dbReference>
<evidence type="ECO:0000256" key="1">
    <source>
        <dbReference type="SAM" id="Phobius"/>
    </source>
</evidence>
<keyword evidence="3" id="KW-1185">Reference proteome</keyword>
<dbReference type="EMBL" id="BJYE01000003">
    <property type="protein sequence ID" value="GEN55882.1"/>
    <property type="molecule type" value="Genomic_DNA"/>
</dbReference>
<evidence type="ECO:0008006" key="4">
    <source>
        <dbReference type="Google" id="ProtNLM"/>
    </source>
</evidence>
<keyword evidence="1" id="KW-1133">Transmembrane helix</keyword>
<evidence type="ECO:0000313" key="2">
    <source>
        <dbReference type="EMBL" id="GEN55882.1"/>
    </source>
</evidence>
<gene>
    <name evidence="2" type="ORF">HAL01_03460</name>
</gene>
<reference evidence="2 3" key="1">
    <citation type="submission" date="2019-07" db="EMBL/GenBank/DDBJ databases">
        <title>Whole genome shotgun sequence of Halolactibacillus alkaliphilus NBRC 103919.</title>
        <authorList>
            <person name="Hosoyama A."/>
            <person name="Uohara A."/>
            <person name="Ohji S."/>
            <person name="Ichikawa N."/>
        </authorList>
    </citation>
    <scope>NUCLEOTIDE SEQUENCE [LARGE SCALE GENOMIC DNA]</scope>
    <source>
        <strain evidence="2 3">NBRC 103919</strain>
    </source>
</reference>
<accession>A0A511WZ95</accession>